<keyword evidence="3" id="KW-0547">Nucleotide-binding</keyword>
<accession>A0A1F2PAL7</accession>
<dbReference type="GO" id="GO:0006260">
    <property type="term" value="P:DNA replication"/>
    <property type="evidence" value="ECO:0007669"/>
    <property type="project" value="UniProtKB-KW"/>
</dbReference>
<dbReference type="Pfam" id="PF00493">
    <property type="entry name" value="MCM"/>
    <property type="match status" value="1"/>
</dbReference>
<evidence type="ECO:0000256" key="2">
    <source>
        <dbReference type="ARBA" id="ARBA00022705"/>
    </source>
</evidence>
<dbReference type="PANTHER" id="PTHR11630:SF66">
    <property type="entry name" value="DNA REPLICATION LICENSING FACTOR MCM4"/>
    <property type="match status" value="1"/>
</dbReference>
<evidence type="ECO:0000256" key="4">
    <source>
        <dbReference type="ARBA" id="ARBA00022840"/>
    </source>
</evidence>
<dbReference type="PANTHER" id="PTHR11630">
    <property type="entry name" value="DNA REPLICATION LICENSING FACTOR MCM FAMILY MEMBER"/>
    <property type="match status" value="1"/>
</dbReference>
<keyword evidence="2" id="KW-0235">DNA replication</keyword>
<dbReference type="GO" id="GO:0042555">
    <property type="term" value="C:MCM complex"/>
    <property type="evidence" value="ECO:0007669"/>
    <property type="project" value="TreeGrafter"/>
</dbReference>
<dbReference type="STRING" id="1838285.SCAL_000612"/>
<reference evidence="6" key="1">
    <citation type="submission" date="2016-05" db="EMBL/GenBank/DDBJ databases">
        <title>Microbial consortia oxidize butane by reversing methanogenesis.</title>
        <authorList>
            <person name="Laso-Perez R."/>
            <person name="Richter M."/>
            <person name="Wegener G."/>
            <person name="Musat F."/>
        </authorList>
    </citation>
    <scope>NUCLEOTIDE SEQUENCE [LARGE SCALE GENOMIC DNA]</scope>
    <source>
        <strain evidence="6">BOX2</strain>
    </source>
</reference>
<sequence length="440" mass="49289">MDLSTINISTKDRELLKKNGIRTVEALAILTPGELPFGKQKASAMIQNARNVIASNNIEAIEIEDEEVRVICSELDPVIEASIKAVLGLDNPHNLIEVEDKEFLITPKWGAELTWRRLVLPQIVKWKYVLDSSKEELLKENSGLSLDPSAIIDFAKSKGFDGFCRDVFEDIKGNEIMKMAITTALFSTFDEPVHIAIVGPPASSKTLAREIISDNISSVERIGGNSTRAGLVINYSTGELGSIAYADERLVLADEFDKVPKGDIEMIYELMSNGTCDVHSGRVHRTIRSKFIMIATMNPRRDVFSANAIEDIGLPPTLASRFALIVKTDDLGKPDRLDLFKKKFYTGNELKKFSLYFDEWVKLARTHEPGIVASNVDEYLEKINEIVEEFGSSPLRRDNRMGEYARNIAFAIARSEFTDVDDRVLDKALEIIEGSVREWL</sequence>
<dbReference type="InterPro" id="IPR010995">
    <property type="entry name" value="DNA_repair_Rad51/TF_NusA_a-hlx"/>
</dbReference>
<dbReference type="SUPFAM" id="SSF47794">
    <property type="entry name" value="Rad51 N-terminal domain-like"/>
    <property type="match status" value="1"/>
</dbReference>
<evidence type="ECO:0000256" key="3">
    <source>
        <dbReference type="ARBA" id="ARBA00022741"/>
    </source>
</evidence>
<dbReference type="Gene3D" id="3.40.50.300">
    <property type="entry name" value="P-loop containing nucleotide triphosphate hydrolases"/>
    <property type="match status" value="1"/>
</dbReference>
<dbReference type="InterPro" id="IPR031327">
    <property type="entry name" value="MCM"/>
</dbReference>
<dbReference type="InterPro" id="IPR001208">
    <property type="entry name" value="MCM_dom"/>
</dbReference>
<evidence type="ECO:0000313" key="7">
    <source>
        <dbReference type="Proteomes" id="UP000186940"/>
    </source>
</evidence>
<name>A0A1F2PAL7_9EURY</name>
<keyword evidence="4" id="KW-0067">ATP-binding</keyword>
<evidence type="ECO:0000313" key="6">
    <source>
        <dbReference type="EMBL" id="OFV67972.1"/>
    </source>
</evidence>
<gene>
    <name evidence="6" type="ORF">SCAL_000612</name>
</gene>
<comment type="caution">
    <text evidence="6">The sequence shown here is derived from an EMBL/GenBank/DDBJ whole genome shotgun (WGS) entry which is preliminary data.</text>
</comment>
<feature type="domain" description="MCM C-terminal AAA(+) ATPase" evidence="5">
    <location>
        <begin position="239"/>
        <end position="330"/>
    </location>
</feature>
<dbReference type="AlphaFoldDB" id="A0A1F2PAL7"/>
<keyword evidence="7" id="KW-1185">Reference proteome</keyword>
<evidence type="ECO:0000259" key="5">
    <source>
        <dbReference type="PROSITE" id="PS50051"/>
    </source>
</evidence>
<dbReference type="GO" id="GO:0005524">
    <property type="term" value="F:ATP binding"/>
    <property type="evidence" value="ECO:0007669"/>
    <property type="project" value="UniProtKB-KW"/>
</dbReference>
<protein>
    <submittedName>
        <fullName evidence="6">DNA-dependent ATPase MCM</fullName>
    </submittedName>
</protein>
<dbReference type="PROSITE" id="PS50051">
    <property type="entry name" value="MCM_2"/>
    <property type="match status" value="1"/>
</dbReference>
<dbReference type="InterPro" id="IPR027417">
    <property type="entry name" value="P-loop_NTPase"/>
</dbReference>
<dbReference type="GO" id="GO:0017116">
    <property type="term" value="F:single-stranded DNA helicase activity"/>
    <property type="evidence" value="ECO:0007669"/>
    <property type="project" value="TreeGrafter"/>
</dbReference>
<evidence type="ECO:0000256" key="1">
    <source>
        <dbReference type="ARBA" id="ARBA00008010"/>
    </source>
</evidence>
<organism evidence="6 7">
    <name type="scientific">Candidatus Syntropharchaeum caldarium</name>
    <dbReference type="NCBI Taxonomy" id="1838285"/>
    <lineage>
        <taxon>Archaea</taxon>
        <taxon>Methanobacteriati</taxon>
        <taxon>Methanobacteriota</taxon>
        <taxon>Stenosarchaea group</taxon>
        <taxon>Methanomicrobia</taxon>
        <taxon>Methanosarcinales</taxon>
        <taxon>ANME-2 cluster</taxon>
        <taxon>Candidatus Syntropharchaeum</taxon>
    </lineage>
</organism>
<proteinExistence type="inferred from homology"/>
<dbReference type="EMBL" id="LYOS01000002">
    <property type="protein sequence ID" value="OFV67972.1"/>
    <property type="molecule type" value="Genomic_DNA"/>
</dbReference>
<dbReference type="Proteomes" id="UP000186940">
    <property type="component" value="Unassembled WGS sequence"/>
</dbReference>
<comment type="similarity">
    <text evidence="1">Belongs to the MCM family.</text>
</comment>
<dbReference type="SUPFAM" id="SSF52540">
    <property type="entry name" value="P-loop containing nucleoside triphosphate hydrolases"/>
    <property type="match status" value="1"/>
</dbReference>
<dbReference type="GO" id="GO:0003697">
    <property type="term" value="F:single-stranded DNA binding"/>
    <property type="evidence" value="ECO:0007669"/>
    <property type="project" value="TreeGrafter"/>
</dbReference>